<dbReference type="PANTHER" id="PTHR42800">
    <property type="entry name" value="EXOINULINASE INUD (AFU_ORTHOLOGUE AFUA_5G00480)"/>
    <property type="match status" value="1"/>
</dbReference>
<dbReference type="InterPro" id="IPR013148">
    <property type="entry name" value="Glyco_hydro_32_N"/>
</dbReference>
<accession>A0A382W6B3</accession>
<dbReference type="GO" id="GO:0005737">
    <property type="term" value="C:cytoplasm"/>
    <property type="evidence" value="ECO:0007669"/>
    <property type="project" value="TreeGrafter"/>
</dbReference>
<evidence type="ECO:0000256" key="3">
    <source>
        <dbReference type="ARBA" id="ARBA00023295"/>
    </source>
</evidence>
<evidence type="ECO:0000259" key="5">
    <source>
        <dbReference type="Pfam" id="PF00251"/>
    </source>
</evidence>
<keyword evidence="3" id="KW-0326">Glycosidase</keyword>
<dbReference type="Gene3D" id="2.115.10.20">
    <property type="entry name" value="Glycosyl hydrolase domain, family 43"/>
    <property type="match status" value="1"/>
</dbReference>
<protein>
    <recommendedName>
        <fullName evidence="5">Glycosyl hydrolase family 32 N-terminal domain-containing protein</fullName>
    </recommendedName>
</protein>
<feature type="non-terminal residue" evidence="6">
    <location>
        <position position="108"/>
    </location>
</feature>
<dbReference type="PANTHER" id="PTHR42800:SF1">
    <property type="entry name" value="EXOINULINASE INUD (AFU_ORTHOLOGUE AFUA_5G00480)"/>
    <property type="match status" value="1"/>
</dbReference>
<gene>
    <name evidence="6" type="ORF">METZ01_LOCUS407181</name>
</gene>
<organism evidence="6">
    <name type="scientific">marine metagenome</name>
    <dbReference type="NCBI Taxonomy" id="408172"/>
    <lineage>
        <taxon>unclassified sequences</taxon>
        <taxon>metagenomes</taxon>
        <taxon>ecological metagenomes</taxon>
    </lineage>
</organism>
<feature type="domain" description="Glycosyl hydrolase family 32 N-terminal" evidence="5">
    <location>
        <begin position="22"/>
        <end position="104"/>
    </location>
</feature>
<dbReference type="AlphaFoldDB" id="A0A382W6B3"/>
<dbReference type="InterPro" id="IPR018053">
    <property type="entry name" value="Glyco_hydro_32_AS"/>
</dbReference>
<reference evidence="6" key="1">
    <citation type="submission" date="2018-05" db="EMBL/GenBank/DDBJ databases">
        <authorList>
            <person name="Lanie J.A."/>
            <person name="Ng W.-L."/>
            <person name="Kazmierczak K.M."/>
            <person name="Andrzejewski T.M."/>
            <person name="Davidsen T.M."/>
            <person name="Wayne K.J."/>
            <person name="Tettelin H."/>
            <person name="Glass J.I."/>
            <person name="Rusch D."/>
            <person name="Podicherti R."/>
            <person name="Tsui H.-C.T."/>
            <person name="Winkler M.E."/>
        </authorList>
    </citation>
    <scope>NUCLEOTIDE SEQUENCE</scope>
</reference>
<sequence length="108" mass="12657">MLKRFAESRQGKERDRYRPFYHFSPPENGLNDPNGLCYWQGKWHLFYQGSPDEGRVHWGHAVSEDLIHWRDLPYAIYPDTEENSFSGTCFVEEDRVIAAYYGHQSAAG</sequence>
<evidence type="ECO:0000256" key="2">
    <source>
        <dbReference type="ARBA" id="ARBA00022801"/>
    </source>
</evidence>
<evidence type="ECO:0000313" key="6">
    <source>
        <dbReference type="EMBL" id="SVD54327.1"/>
    </source>
</evidence>
<dbReference type="InterPro" id="IPR023296">
    <property type="entry name" value="Glyco_hydro_beta-prop_sf"/>
</dbReference>
<name>A0A382W6B3_9ZZZZ</name>
<keyword evidence="2" id="KW-0378">Hydrolase</keyword>
<dbReference type="GO" id="GO:0005987">
    <property type="term" value="P:sucrose catabolic process"/>
    <property type="evidence" value="ECO:0007669"/>
    <property type="project" value="TreeGrafter"/>
</dbReference>
<dbReference type="EMBL" id="UINC01157373">
    <property type="protein sequence ID" value="SVD54327.1"/>
    <property type="molecule type" value="Genomic_DNA"/>
</dbReference>
<dbReference type="PROSITE" id="PS00609">
    <property type="entry name" value="GLYCOSYL_HYDROL_F32"/>
    <property type="match status" value="1"/>
</dbReference>
<evidence type="ECO:0000256" key="1">
    <source>
        <dbReference type="ARBA" id="ARBA00009902"/>
    </source>
</evidence>
<feature type="region of interest" description="Disordered" evidence="4">
    <location>
        <begin position="1"/>
        <end position="20"/>
    </location>
</feature>
<dbReference type="Pfam" id="PF00251">
    <property type="entry name" value="Glyco_hydro_32N"/>
    <property type="match status" value="1"/>
</dbReference>
<feature type="compositionally biased region" description="Basic and acidic residues" evidence="4">
    <location>
        <begin position="1"/>
        <end position="18"/>
    </location>
</feature>
<comment type="similarity">
    <text evidence="1">Belongs to the glycosyl hydrolase 32 family.</text>
</comment>
<dbReference type="GO" id="GO:0004575">
    <property type="term" value="F:sucrose alpha-glucosidase activity"/>
    <property type="evidence" value="ECO:0007669"/>
    <property type="project" value="TreeGrafter"/>
</dbReference>
<dbReference type="SUPFAM" id="SSF75005">
    <property type="entry name" value="Arabinanase/levansucrase/invertase"/>
    <property type="match status" value="1"/>
</dbReference>
<evidence type="ECO:0000256" key="4">
    <source>
        <dbReference type="SAM" id="MobiDB-lite"/>
    </source>
</evidence>
<proteinExistence type="inferred from homology"/>